<protein>
    <submittedName>
        <fullName evidence="2">Uncharacterized protein</fullName>
    </submittedName>
</protein>
<reference evidence="2" key="1">
    <citation type="submission" date="2018-05" db="EMBL/GenBank/DDBJ databases">
        <title>Draft genome of Mucuna pruriens seed.</title>
        <authorList>
            <person name="Nnadi N.E."/>
            <person name="Vos R."/>
            <person name="Hasami M.H."/>
            <person name="Devisetty U.K."/>
            <person name="Aguiy J.C."/>
        </authorList>
    </citation>
    <scope>NUCLEOTIDE SEQUENCE [LARGE SCALE GENOMIC DNA]</scope>
    <source>
        <strain evidence="2">JCA_2017</strain>
    </source>
</reference>
<evidence type="ECO:0000313" key="2">
    <source>
        <dbReference type="EMBL" id="RDX67593.1"/>
    </source>
</evidence>
<dbReference type="EMBL" id="QJKJ01012920">
    <property type="protein sequence ID" value="RDX67593.1"/>
    <property type="molecule type" value="Genomic_DNA"/>
</dbReference>
<evidence type="ECO:0000256" key="1">
    <source>
        <dbReference type="SAM" id="MobiDB-lite"/>
    </source>
</evidence>
<dbReference type="PANTHER" id="PTHR35046:SF9">
    <property type="entry name" value="RNA-DIRECTED DNA POLYMERASE"/>
    <property type="match status" value="1"/>
</dbReference>
<feature type="compositionally biased region" description="Basic and acidic residues" evidence="1">
    <location>
        <begin position="1"/>
        <end position="13"/>
    </location>
</feature>
<feature type="non-terminal residue" evidence="2">
    <location>
        <position position="104"/>
    </location>
</feature>
<dbReference type="AlphaFoldDB" id="A0A371ENF4"/>
<name>A0A371ENF4_MUCPR</name>
<evidence type="ECO:0000313" key="3">
    <source>
        <dbReference type="Proteomes" id="UP000257109"/>
    </source>
</evidence>
<comment type="caution">
    <text evidence="2">The sequence shown here is derived from an EMBL/GenBank/DDBJ whole genome shotgun (WGS) entry which is preliminary data.</text>
</comment>
<sequence>MILRDNRDIKSDSSQEETSTSGAEEYSIAEVSYEDNYQSQRENIFHSKCMIHGKCCSLIIDGGTNLLSEQGEIVVDKQVTVDLTLGKNKDEIFCDVVPMEAITP</sequence>
<keyword evidence="3" id="KW-1185">Reference proteome</keyword>
<gene>
    <name evidence="2" type="ORF">CR513_53517</name>
</gene>
<accession>A0A371ENF4</accession>
<feature type="non-terminal residue" evidence="2">
    <location>
        <position position="1"/>
    </location>
</feature>
<proteinExistence type="predicted"/>
<feature type="region of interest" description="Disordered" evidence="1">
    <location>
        <begin position="1"/>
        <end position="26"/>
    </location>
</feature>
<dbReference type="PANTHER" id="PTHR35046">
    <property type="entry name" value="ZINC KNUCKLE (CCHC-TYPE) FAMILY PROTEIN"/>
    <property type="match status" value="1"/>
</dbReference>
<dbReference type="OrthoDB" id="1747743at2759"/>
<dbReference type="Proteomes" id="UP000257109">
    <property type="component" value="Unassembled WGS sequence"/>
</dbReference>
<organism evidence="2 3">
    <name type="scientific">Mucuna pruriens</name>
    <name type="common">Velvet bean</name>
    <name type="synonym">Dolichos pruriens</name>
    <dbReference type="NCBI Taxonomy" id="157652"/>
    <lineage>
        <taxon>Eukaryota</taxon>
        <taxon>Viridiplantae</taxon>
        <taxon>Streptophyta</taxon>
        <taxon>Embryophyta</taxon>
        <taxon>Tracheophyta</taxon>
        <taxon>Spermatophyta</taxon>
        <taxon>Magnoliopsida</taxon>
        <taxon>eudicotyledons</taxon>
        <taxon>Gunneridae</taxon>
        <taxon>Pentapetalae</taxon>
        <taxon>rosids</taxon>
        <taxon>fabids</taxon>
        <taxon>Fabales</taxon>
        <taxon>Fabaceae</taxon>
        <taxon>Papilionoideae</taxon>
        <taxon>50 kb inversion clade</taxon>
        <taxon>NPAAA clade</taxon>
        <taxon>indigoferoid/millettioid clade</taxon>
        <taxon>Phaseoleae</taxon>
        <taxon>Mucuna</taxon>
    </lineage>
</organism>